<feature type="domain" description="MacB-like periplasmic core" evidence="8">
    <location>
        <begin position="28"/>
        <end position="225"/>
    </location>
</feature>
<proteinExistence type="predicted"/>
<feature type="transmembrane region" description="Helical" evidence="6">
    <location>
        <begin position="390"/>
        <end position="406"/>
    </location>
</feature>
<reference evidence="9" key="1">
    <citation type="submission" date="2022-02" db="EMBL/GenBank/DDBJ databases">
        <title>Vibrio sp. nov., a new bacterium isolated from Bohai sea, China.</title>
        <authorList>
            <person name="Yuan Y."/>
        </authorList>
    </citation>
    <scope>NUCLEOTIDE SEQUENCE</scope>
    <source>
        <strain evidence="9">DBSS07</strain>
    </source>
</reference>
<dbReference type="PANTHER" id="PTHR30287">
    <property type="entry name" value="MEMBRANE COMPONENT OF PREDICTED ABC SUPERFAMILY METABOLITE UPTAKE TRANSPORTER"/>
    <property type="match status" value="1"/>
</dbReference>
<keyword evidence="5 6" id="KW-0472">Membrane</keyword>
<evidence type="ECO:0000313" key="9">
    <source>
        <dbReference type="EMBL" id="MCW8334931.1"/>
    </source>
</evidence>
<dbReference type="AlphaFoldDB" id="A0A9X3HSM6"/>
<dbReference type="PANTHER" id="PTHR30287:SF1">
    <property type="entry name" value="INNER MEMBRANE PROTEIN"/>
    <property type="match status" value="1"/>
</dbReference>
<feature type="transmembrane region" description="Helical" evidence="6">
    <location>
        <begin position="299"/>
        <end position="322"/>
    </location>
</feature>
<dbReference type="InterPro" id="IPR003838">
    <property type="entry name" value="ABC3_permease_C"/>
</dbReference>
<name>A0A9X3HSM6_9VIBR</name>
<comment type="caution">
    <text evidence="9">The sequence shown here is derived from an EMBL/GenBank/DDBJ whole genome shotgun (WGS) entry which is preliminary data.</text>
</comment>
<organism evidence="9 10">
    <name type="scientific">Vibrio paucivorans</name>
    <dbReference type="NCBI Taxonomy" id="2829489"/>
    <lineage>
        <taxon>Bacteria</taxon>
        <taxon>Pseudomonadati</taxon>
        <taxon>Pseudomonadota</taxon>
        <taxon>Gammaproteobacteria</taxon>
        <taxon>Vibrionales</taxon>
        <taxon>Vibrionaceae</taxon>
        <taxon>Vibrio</taxon>
    </lineage>
</organism>
<protein>
    <submittedName>
        <fullName evidence="9">ABC transporter permease</fullName>
    </submittedName>
</protein>
<feature type="transmembrane region" description="Helical" evidence="6">
    <location>
        <begin position="683"/>
        <end position="710"/>
    </location>
</feature>
<keyword evidence="2" id="KW-1003">Cell membrane</keyword>
<feature type="domain" description="ABC3 transporter permease C-terminal" evidence="7">
    <location>
        <begin position="693"/>
        <end position="801"/>
    </location>
</feature>
<evidence type="ECO:0000256" key="3">
    <source>
        <dbReference type="ARBA" id="ARBA00022692"/>
    </source>
</evidence>
<feature type="transmembrane region" description="Helical" evidence="6">
    <location>
        <begin position="777"/>
        <end position="799"/>
    </location>
</feature>
<dbReference type="Proteomes" id="UP001155586">
    <property type="component" value="Unassembled WGS sequence"/>
</dbReference>
<evidence type="ECO:0000256" key="1">
    <source>
        <dbReference type="ARBA" id="ARBA00004651"/>
    </source>
</evidence>
<dbReference type="InterPro" id="IPR025857">
    <property type="entry name" value="MacB_PCD"/>
</dbReference>
<feature type="transmembrane region" description="Helical" evidence="6">
    <location>
        <begin position="742"/>
        <end position="765"/>
    </location>
</feature>
<comment type="subcellular location">
    <subcellularLocation>
        <location evidence="1">Cell membrane</location>
        <topology evidence="1">Multi-pass membrane protein</topology>
    </subcellularLocation>
</comment>
<evidence type="ECO:0000313" key="10">
    <source>
        <dbReference type="Proteomes" id="UP001155586"/>
    </source>
</evidence>
<gene>
    <name evidence="9" type="ORF">MD483_13985</name>
</gene>
<feature type="domain" description="ABC3 transporter permease C-terminal" evidence="7">
    <location>
        <begin position="257"/>
        <end position="370"/>
    </location>
</feature>
<feature type="transmembrane region" description="Helical" evidence="6">
    <location>
        <begin position="24"/>
        <end position="45"/>
    </location>
</feature>
<dbReference type="GO" id="GO:0005886">
    <property type="term" value="C:plasma membrane"/>
    <property type="evidence" value="ECO:0007669"/>
    <property type="project" value="UniProtKB-SubCell"/>
</dbReference>
<sequence>MKGQQTHNLKMLQWSFREIKEGQLWPVALALVLIIASVFALSALANRLEQVVVTQGKQALTADSVFVSSNQLPQDLTTLTQQRSLDTSNYTRFSTMAFSDQGMQLVMVKAIESNYPLQGEMVLVGDEGAQSNIKPGELWLDERLFAQLNTEVGQTLSIGNADFTVSGRIAEEPGMSFNPFQQMPTVFIHQQDVDKTGAIQMGSRVQYRLFINGDAAAIDALKSEIELQPSDRWCDENSGSRTNEVFTQTQQYLSLSVAIVVLMAATTLVLTCQHYVSTRRTTIAMLKSLGATKHWLQRWLVTQVALLFVTSAVVGSLIGVGLEFLLRIPLVDLLPDPLPSYGIYPFVLAIGTSVVIALPALSIPLMGLLNVSAANVMQAQQVTGSSKKSLWLIALPIAALGFAYGYNQMVWMVLFGVVTLFAVLAVCGVLINRLLAKAPVGVSMKLALSRINRSPVATGFQFGALGLSLMLIATIWLIRTDLLSDWQQTLPENAPNAFALNIADYEQQQYLNVLDENNIERSEAFPIIRGRLTKVNDEPAKQVDGAEEKTDALRRELNFTWANTLPEYNETLEGNWTQTNGVSVESEVAQALGLKIGDKLEFSIASQTYTAEVNTIRAVEWREMKPNFYFIFTPDVLANFPASYLVSFRLDDTHNDLISKLSRDFPTVSLMDIRRMGDKIRDLLANIVLSITVLAGLSGVAGLLLIFTLLRLNLSQRQQEVRLYRTLGASRKRISTTIWAEYGIMALTASLVASLGAEIVVASIMKFGFELDPQIHIWLWLLLPVVAFCTLFLVVNSLINKLLIPINKAFS</sequence>
<dbReference type="InterPro" id="IPR038766">
    <property type="entry name" value="Membrane_comp_ABC_pdt"/>
</dbReference>
<evidence type="ECO:0000256" key="6">
    <source>
        <dbReference type="SAM" id="Phobius"/>
    </source>
</evidence>
<keyword evidence="3 6" id="KW-0812">Transmembrane</keyword>
<dbReference type="EMBL" id="JAKRRX010000082">
    <property type="protein sequence ID" value="MCW8334931.1"/>
    <property type="molecule type" value="Genomic_DNA"/>
</dbReference>
<dbReference type="Pfam" id="PF12704">
    <property type="entry name" value="MacB_PCD"/>
    <property type="match status" value="1"/>
</dbReference>
<feature type="transmembrane region" description="Helical" evidence="6">
    <location>
        <begin position="412"/>
        <end position="435"/>
    </location>
</feature>
<dbReference type="Pfam" id="PF02687">
    <property type="entry name" value="FtsX"/>
    <property type="match status" value="2"/>
</dbReference>
<feature type="transmembrane region" description="Helical" evidence="6">
    <location>
        <begin position="456"/>
        <end position="478"/>
    </location>
</feature>
<feature type="transmembrane region" description="Helical" evidence="6">
    <location>
        <begin position="342"/>
        <end position="369"/>
    </location>
</feature>
<keyword evidence="10" id="KW-1185">Reference proteome</keyword>
<evidence type="ECO:0000259" key="7">
    <source>
        <dbReference type="Pfam" id="PF02687"/>
    </source>
</evidence>
<evidence type="ECO:0000256" key="2">
    <source>
        <dbReference type="ARBA" id="ARBA00022475"/>
    </source>
</evidence>
<keyword evidence="4 6" id="KW-1133">Transmembrane helix</keyword>
<dbReference type="RefSeq" id="WP_265688237.1">
    <property type="nucleotide sequence ID" value="NZ_JAKRRX010000082.1"/>
</dbReference>
<feature type="transmembrane region" description="Helical" evidence="6">
    <location>
        <begin position="252"/>
        <end position="278"/>
    </location>
</feature>
<evidence type="ECO:0000256" key="5">
    <source>
        <dbReference type="ARBA" id="ARBA00023136"/>
    </source>
</evidence>
<evidence type="ECO:0000256" key="4">
    <source>
        <dbReference type="ARBA" id="ARBA00022989"/>
    </source>
</evidence>
<accession>A0A9X3HSM6</accession>
<evidence type="ECO:0000259" key="8">
    <source>
        <dbReference type="Pfam" id="PF12704"/>
    </source>
</evidence>